<keyword evidence="3" id="KW-0378">Hydrolase</keyword>
<evidence type="ECO:0000313" key="9">
    <source>
        <dbReference type="EMBL" id="QEG54037.1"/>
    </source>
</evidence>
<feature type="compositionally biased region" description="Basic and acidic residues" evidence="6">
    <location>
        <begin position="59"/>
        <end position="72"/>
    </location>
</feature>
<dbReference type="EMBL" id="MK360902">
    <property type="protein sequence ID" value="QEG54037.1"/>
    <property type="molecule type" value="Genomic_DNA"/>
</dbReference>
<proteinExistence type="inferred from homology"/>
<sequence>MFGRESAELAKKYLETLKKRAIENRSIRSGETSTTERAFCLPPLRNDLSSLEQSSSTQAHEEPEECARRRSENSHDTFQFAVDVPPRHQACIPPVGSLHACCTYSEIFTSVTTHALFRNLTNVSLRTARTRMETGRREVFDGSVQDGYAASSGTMLPGLRAALDSLEFAKYSVDETETHERTFDGVMSGYRDMISSEEFVQLSDFIFRFSTLLKTSFMSNLGYAALHDDSFINQYFGKRRRLNKNGAGRHRDGRLELFQKMILMHATYFAASITLSDESTERIDRYLSTIFDTSLFTLDSLQHFKQRATVFLVPRRHGKTWFLVPLISLLVSSFERIRIGYTAHLRKATKPVFEEIYDRLCSWYGDSRVQQIKGETISFAFKNGSRSSIVFASSQNTNGLRGQDFNFLFVDEANFIKPGAMHTIMGFLNQTNCKLFFVSSTNTGQSSTSLLYNLKGTSNSLLNVVTYICDDHLPEIQQRQNVTTCSCYVLQKPVYVSMDHSVRNTAELFMKDSFMNEIAGGQVSATVSSPCLIPPRAIDQFIVYRPSTSKSPNINNLARILTIYIDPAFTANRSASGTGIAIVSDLGGATILLGLEHFYLDALTGEAAAEIAQCANICIAYTCLLHPGVFREVRIAVEGNSSQDSATAISLHLAEFLAPIQARLGFSLVFAHTRQHGTSLAHPFYILNKQKNRAFDLFVSRFNSGAIMASQELVSNTILLSSDPCEYLVEQIKNLEVMIGADSGRIYSGKHGGKAADDTLVAVAMASYLSVEGTPAAGYHAVIPVS</sequence>
<dbReference type="GO" id="GO:0051276">
    <property type="term" value="P:chromosome organization"/>
    <property type="evidence" value="ECO:0007669"/>
    <property type="project" value="InterPro"/>
</dbReference>
<dbReference type="InterPro" id="IPR027417">
    <property type="entry name" value="P-loop_NTPase"/>
</dbReference>
<keyword evidence="10" id="KW-1185">Reference proteome</keyword>
<dbReference type="InterPro" id="IPR038435">
    <property type="entry name" value="DNA_pack_C_sf"/>
</dbReference>
<evidence type="ECO:0000256" key="2">
    <source>
        <dbReference type="ARBA" id="ARBA00022612"/>
    </source>
</evidence>
<dbReference type="Gene3D" id="3.30.420.320">
    <property type="match status" value="1"/>
</dbReference>
<keyword evidence="5" id="KW-0231">Viral genome packaging</keyword>
<organism evidence="9 10">
    <name type="scientific">Cacatuid alphaherpesvirus 2</name>
    <dbReference type="NCBI Taxonomy" id="2604840"/>
    <lineage>
        <taxon>Viruses</taxon>
        <taxon>Duplodnaviria</taxon>
        <taxon>Heunggongvirae</taxon>
        <taxon>Peploviricota</taxon>
        <taxon>Herviviricetes</taxon>
        <taxon>Herpesvirales</taxon>
        <taxon>Orthoherpesviridae</taxon>
        <taxon>Alphaherpesvirinae</taxon>
        <taxon>Iltovirus</taxon>
        <taxon>Iltovirus cacatuidalpha2</taxon>
    </lineage>
</organism>
<dbReference type="Gene3D" id="3.40.50.300">
    <property type="entry name" value="P-loop containing nucleotide triphosphate hydrolases"/>
    <property type="match status" value="1"/>
</dbReference>
<dbReference type="GO" id="GO:0003677">
    <property type="term" value="F:DNA binding"/>
    <property type="evidence" value="ECO:0007669"/>
    <property type="project" value="UniProtKB-KW"/>
</dbReference>
<dbReference type="GO" id="GO:0016787">
    <property type="term" value="F:hydrolase activity"/>
    <property type="evidence" value="ECO:0007669"/>
    <property type="project" value="UniProtKB-KW"/>
</dbReference>
<evidence type="ECO:0000259" key="7">
    <source>
        <dbReference type="Pfam" id="PF02499"/>
    </source>
</evidence>
<feature type="domain" description="Probable DNA packing protein C-terminal" evidence="7">
    <location>
        <begin position="428"/>
        <end position="772"/>
    </location>
</feature>
<evidence type="ECO:0000256" key="1">
    <source>
        <dbReference type="ARBA" id="ARBA00022562"/>
    </source>
</evidence>
<evidence type="ECO:0000259" key="8">
    <source>
        <dbReference type="Pfam" id="PF02500"/>
    </source>
</evidence>
<dbReference type="HAMAP" id="MF_04013">
    <property type="entry name" value="HSV_TRM3"/>
    <property type="match status" value="1"/>
</dbReference>
<dbReference type="InterPro" id="IPR003498">
    <property type="entry name" value="DNA_pack_C"/>
</dbReference>
<feature type="region of interest" description="Disordered" evidence="6">
    <location>
        <begin position="50"/>
        <end position="72"/>
    </location>
</feature>
<dbReference type="InterPro" id="IPR033663">
    <property type="entry name" value="HSV_TRM3"/>
</dbReference>
<keyword evidence="4" id="KW-0238">DNA-binding</keyword>
<dbReference type="Pfam" id="PF02500">
    <property type="entry name" value="DNA_pack_N"/>
    <property type="match status" value="1"/>
</dbReference>
<evidence type="ECO:0000256" key="5">
    <source>
        <dbReference type="ARBA" id="ARBA00023219"/>
    </source>
</evidence>
<reference evidence="9" key="1">
    <citation type="journal article" date="2019" name="Vet. Microbiol.">
        <title>Disease surveillance in wild Victorian cacatuids reveals co-infection with multiple agents and detection of novel avian viruses.</title>
        <authorList>
            <person name="Sutherland M."/>
            <person name="Sarker S."/>
            <person name="Vaz P.K."/>
            <person name="Legione A.R."/>
            <person name="Devlin J.M."/>
            <person name="Macwhirter P.L."/>
            <person name="Whiteley P.L."/>
            <person name="Raidal S.R."/>
        </authorList>
    </citation>
    <scope>NUCLEOTIDE SEQUENCE</scope>
    <source>
        <strain evidence="9">97-0001</strain>
    </source>
</reference>
<evidence type="ECO:0000256" key="3">
    <source>
        <dbReference type="ARBA" id="ARBA00022801"/>
    </source>
</evidence>
<evidence type="ECO:0000256" key="4">
    <source>
        <dbReference type="ARBA" id="ARBA00023125"/>
    </source>
</evidence>
<dbReference type="Pfam" id="PF02499">
    <property type="entry name" value="DNA_pack_C"/>
    <property type="match status" value="1"/>
</dbReference>
<keyword evidence="2" id="KW-1188">Viral release from host cell</keyword>
<protein>
    <submittedName>
        <fullName evidence="9">DNA packaging terminase subunit 1</fullName>
    </submittedName>
</protein>
<name>A0A5B9RBP7_9ALPH</name>
<accession>A0A5B9RBP7</accession>
<evidence type="ECO:0000313" key="10">
    <source>
        <dbReference type="Proteomes" id="UP001144437"/>
    </source>
</evidence>
<dbReference type="SUPFAM" id="SSF52540">
    <property type="entry name" value="P-loop containing nucleoside triphosphate hydrolases"/>
    <property type="match status" value="1"/>
</dbReference>
<dbReference type="Proteomes" id="UP001144437">
    <property type="component" value="Segment"/>
</dbReference>
<feature type="domain" description="Probable DNA packing protein N-terminal" evidence="8">
    <location>
        <begin position="87"/>
        <end position="402"/>
    </location>
</feature>
<keyword evidence="1" id="KW-1048">Host nucleus</keyword>
<evidence type="ECO:0000256" key="6">
    <source>
        <dbReference type="SAM" id="MobiDB-lite"/>
    </source>
</evidence>
<dbReference type="InterPro" id="IPR003499">
    <property type="entry name" value="DNA_pack_N"/>
</dbReference>